<dbReference type="Gene3D" id="1.10.10.10">
    <property type="entry name" value="Winged helix-like DNA-binding domain superfamily/Winged helix DNA-binding domain"/>
    <property type="match status" value="1"/>
</dbReference>
<evidence type="ECO:0000313" key="2">
    <source>
        <dbReference type="EMBL" id="PWV63136.1"/>
    </source>
</evidence>
<dbReference type="InterPro" id="IPR036388">
    <property type="entry name" value="WH-like_DNA-bd_sf"/>
</dbReference>
<dbReference type="InterPro" id="IPR039422">
    <property type="entry name" value="MarR/SlyA-like"/>
</dbReference>
<evidence type="ECO:0000313" key="3">
    <source>
        <dbReference type="Proteomes" id="UP000246569"/>
    </source>
</evidence>
<dbReference type="Proteomes" id="UP000246569">
    <property type="component" value="Unassembled WGS sequence"/>
</dbReference>
<dbReference type="EMBL" id="QGTJ01000003">
    <property type="protein sequence ID" value="PWV63136.1"/>
    <property type="molecule type" value="Genomic_DNA"/>
</dbReference>
<dbReference type="InterPro" id="IPR036390">
    <property type="entry name" value="WH_DNA-bd_sf"/>
</dbReference>
<comment type="caution">
    <text evidence="2">The sequence shown here is derived from an EMBL/GenBank/DDBJ whole genome shotgun (WGS) entry which is preliminary data.</text>
</comment>
<name>A0A317MW51_9GAMM</name>
<accession>A0A317MW51</accession>
<dbReference type="GO" id="GO:0006950">
    <property type="term" value="P:response to stress"/>
    <property type="evidence" value="ECO:0007669"/>
    <property type="project" value="TreeGrafter"/>
</dbReference>
<dbReference type="GO" id="GO:0003700">
    <property type="term" value="F:DNA-binding transcription factor activity"/>
    <property type="evidence" value="ECO:0007669"/>
    <property type="project" value="InterPro"/>
</dbReference>
<dbReference type="SUPFAM" id="SSF46785">
    <property type="entry name" value="Winged helix' DNA-binding domain"/>
    <property type="match status" value="1"/>
</dbReference>
<dbReference type="SMART" id="SM00347">
    <property type="entry name" value="HTH_MARR"/>
    <property type="match status" value="1"/>
</dbReference>
<evidence type="ECO:0000259" key="1">
    <source>
        <dbReference type="PROSITE" id="PS50995"/>
    </source>
</evidence>
<feature type="domain" description="HTH marR-type" evidence="1">
    <location>
        <begin position="10"/>
        <end position="144"/>
    </location>
</feature>
<gene>
    <name evidence="2" type="ORF">C7443_10360</name>
</gene>
<dbReference type="PROSITE" id="PS50995">
    <property type="entry name" value="HTH_MARR_2"/>
    <property type="match status" value="1"/>
</dbReference>
<reference evidence="2 3" key="1">
    <citation type="submission" date="2018-05" db="EMBL/GenBank/DDBJ databases">
        <title>Genomic Encyclopedia of Type Strains, Phase IV (KMG-IV): sequencing the most valuable type-strain genomes for metagenomic binning, comparative biology and taxonomic classification.</title>
        <authorList>
            <person name="Goeker M."/>
        </authorList>
    </citation>
    <scope>NUCLEOTIDE SEQUENCE [LARGE SCALE GENOMIC DNA]</scope>
    <source>
        <strain evidence="2 3">DSM 23606</strain>
    </source>
</reference>
<sequence>MKTTAIPDARLTLGALLRRPYERMAERIYAELPARGFPELRQSHSVVLRNLPAQGASVAELARAAGMTKQSMAYLVDALARAAYVDLVPDPHDGRAKRVCFSARGEAAVAELVALSAEYERRVEALLGAERAGQLRSLLETLYTRLDEDDLGAAGNP</sequence>
<dbReference type="PANTHER" id="PTHR33164">
    <property type="entry name" value="TRANSCRIPTIONAL REGULATOR, MARR FAMILY"/>
    <property type="match status" value="1"/>
</dbReference>
<protein>
    <submittedName>
        <fullName evidence="2">MarR family transcriptional regulator</fullName>
    </submittedName>
</protein>
<dbReference type="InterPro" id="IPR000835">
    <property type="entry name" value="HTH_MarR-typ"/>
</dbReference>
<dbReference type="AlphaFoldDB" id="A0A317MW51"/>
<dbReference type="RefSeq" id="WP_110017650.1">
    <property type="nucleotide sequence ID" value="NZ_QGTJ01000003.1"/>
</dbReference>
<dbReference type="PANTHER" id="PTHR33164:SF95">
    <property type="entry name" value="TRANSCRIPTIONAL REGULATOR"/>
    <property type="match status" value="1"/>
</dbReference>
<dbReference type="Pfam" id="PF12802">
    <property type="entry name" value="MarR_2"/>
    <property type="match status" value="1"/>
</dbReference>
<keyword evidence="3" id="KW-1185">Reference proteome</keyword>
<organism evidence="2 3">
    <name type="scientific">Plasticicumulans acidivorans</name>
    <dbReference type="NCBI Taxonomy" id="886464"/>
    <lineage>
        <taxon>Bacteria</taxon>
        <taxon>Pseudomonadati</taxon>
        <taxon>Pseudomonadota</taxon>
        <taxon>Gammaproteobacteria</taxon>
        <taxon>Candidatus Competibacteraceae</taxon>
        <taxon>Plasticicumulans</taxon>
    </lineage>
</organism>
<proteinExistence type="predicted"/>
<dbReference type="OrthoDB" id="7427954at2"/>